<organism evidence="7 8">
    <name type="scientific">Streptomyces silvisoli</name>
    <dbReference type="NCBI Taxonomy" id="3034235"/>
    <lineage>
        <taxon>Bacteria</taxon>
        <taxon>Bacillati</taxon>
        <taxon>Actinomycetota</taxon>
        <taxon>Actinomycetes</taxon>
        <taxon>Kitasatosporales</taxon>
        <taxon>Streptomycetaceae</taxon>
        <taxon>Streptomyces</taxon>
    </lineage>
</organism>
<comment type="catalytic activity">
    <reaction evidence="1">
        <text>ATP + protein L-histidine = ADP + protein N-phospho-L-histidine.</text>
        <dbReference type="EC" id="2.7.13.3"/>
    </reaction>
</comment>
<dbReference type="InterPro" id="IPR004358">
    <property type="entry name" value="Sig_transdc_His_kin-like_C"/>
</dbReference>
<evidence type="ECO:0000259" key="6">
    <source>
        <dbReference type="PROSITE" id="PS50109"/>
    </source>
</evidence>
<keyword evidence="7" id="KW-0067">ATP-binding</keyword>
<dbReference type="Gene3D" id="3.30.565.10">
    <property type="entry name" value="Histidine kinase-like ATPase, C-terminal domain"/>
    <property type="match status" value="1"/>
</dbReference>
<evidence type="ECO:0000256" key="1">
    <source>
        <dbReference type="ARBA" id="ARBA00000085"/>
    </source>
</evidence>
<dbReference type="EMBL" id="JARJBC010000005">
    <property type="protein sequence ID" value="MDF3289663.1"/>
    <property type="molecule type" value="Genomic_DNA"/>
</dbReference>
<dbReference type="PRINTS" id="PR00344">
    <property type="entry name" value="BCTRLSENSOR"/>
</dbReference>
<evidence type="ECO:0000256" key="5">
    <source>
        <dbReference type="SAM" id="MobiDB-lite"/>
    </source>
</evidence>
<comment type="caution">
    <text evidence="7">The sequence shown here is derived from an EMBL/GenBank/DDBJ whole genome shotgun (WGS) entry which is preliminary data.</text>
</comment>
<dbReference type="InterPro" id="IPR005467">
    <property type="entry name" value="His_kinase_dom"/>
</dbReference>
<dbReference type="PROSITE" id="PS50109">
    <property type="entry name" value="HIS_KIN"/>
    <property type="match status" value="1"/>
</dbReference>
<keyword evidence="3" id="KW-0808">Transferase</keyword>
<name>A0ABT5ZIK4_9ACTN</name>
<proteinExistence type="predicted"/>
<keyword evidence="8" id="KW-1185">Reference proteome</keyword>
<gene>
    <name evidence="7" type="ORF">P3G67_10530</name>
</gene>
<accession>A0ABT5ZIK4</accession>
<evidence type="ECO:0000313" key="7">
    <source>
        <dbReference type="EMBL" id="MDF3289663.1"/>
    </source>
</evidence>
<reference evidence="7 8" key="1">
    <citation type="submission" date="2023-03" db="EMBL/GenBank/DDBJ databases">
        <title>Draft genome sequence of Streptomyces sp. RB6PN23 isolated from peat swamp forest in Thailand.</title>
        <authorList>
            <person name="Klaysubun C."/>
            <person name="Duangmal K."/>
        </authorList>
    </citation>
    <scope>NUCLEOTIDE SEQUENCE [LARGE SCALE GENOMIC DNA]</scope>
    <source>
        <strain evidence="7 8">RB6PN23</strain>
    </source>
</reference>
<dbReference type="Proteomes" id="UP001216579">
    <property type="component" value="Unassembled WGS sequence"/>
</dbReference>
<evidence type="ECO:0000313" key="8">
    <source>
        <dbReference type="Proteomes" id="UP001216579"/>
    </source>
</evidence>
<dbReference type="InterPro" id="IPR003594">
    <property type="entry name" value="HATPase_dom"/>
</dbReference>
<sequence>MDKETPYGSRRVPGGQQRCRRRPARYPARSAEGLPRAFEPFQRLGDTDDTTGLGLGLALSRGFTEAMGGTLLPEDTPGGGLTMVVSLPAAPALQHPVPA</sequence>
<dbReference type="SUPFAM" id="SSF55874">
    <property type="entry name" value="ATPase domain of HSP90 chaperone/DNA topoisomerase II/histidine kinase"/>
    <property type="match status" value="1"/>
</dbReference>
<dbReference type="Pfam" id="PF02518">
    <property type="entry name" value="HATPase_c"/>
    <property type="match status" value="1"/>
</dbReference>
<evidence type="ECO:0000256" key="3">
    <source>
        <dbReference type="ARBA" id="ARBA00022777"/>
    </source>
</evidence>
<evidence type="ECO:0000256" key="4">
    <source>
        <dbReference type="ARBA" id="ARBA00023012"/>
    </source>
</evidence>
<keyword evidence="7" id="KW-0547">Nucleotide-binding</keyword>
<dbReference type="GO" id="GO:0005524">
    <property type="term" value="F:ATP binding"/>
    <property type="evidence" value="ECO:0007669"/>
    <property type="project" value="UniProtKB-KW"/>
</dbReference>
<feature type="region of interest" description="Disordered" evidence="5">
    <location>
        <begin position="1"/>
        <end position="47"/>
    </location>
</feature>
<dbReference type="InterPro" id="IPR036890">
    <property type="entry name" value="HATPase_C_sf"/>
</dbReference>
<keyword evidence="3" id="KW-0418">Kinase</keyword>
<keyword evidence="4" id="KW-0902">Two-component regulatory system</keyword>
<evidence type="ECO:0000256" key="2">
    <source>
        <dbReference type="ARBA" id="ARBA00012438"/>
    </source>
</evidence>
<dbReference type="EC" id="2.7.13.3" evidence="2"/>
<protein>
    <recommendedName>
        <fullName evidence="2">histidine kinase</fullName>
        <ecNumber evidence="2">2.7.13.3</ecNumber>
    </recommendedName>
</protein>
<feature type="domain" description="Histidine kinase" evidence="6">
    <location>
        <begin position="32"/>
        <end position="91"/>
    </location>
</feature>